<dbReference type="AlphaFoldDB" id="A0A3S5ALR1"/>
<dbReference type="EMBL" id="CAAALY010060893">
    <property type="protein sequence ID" value="VEL23241.1"/>
    <property type="molecule type" value="Genomic_DNA"/>
</dbReference>
<dbReference type="Proteomes" id="UP000784294">
    <property type="component" value="Unassembled WGS sequence"/>
</dbReference>
<reference evidence="1" key="1">
    <citation type="submission" date="2018-11" db="EMBL/GenBank/DDBJ databases">
        <authorList>
            <consortium name="Pathogen Informatics"/>
        </authorList>
    </citation>
    <scope>NUCLEOTIDE SEQUENCE</scope>
</reference>
<protein>
    <submittedName>
        <fullName evidence="1">Uncharacterized protein</fullName>
    </submittedName>
</protein>
<gene>
    <name evidence="1" type="ORF">PXEA_LOCUS16681</name>
</gene>
<evidence type="ECO:0000313" key="1">
    <source>
        <dbReference type="EMBL" id="VEL23241.1"/>
    </source>
</evidence>
<accession>A0A3S5ALR1</accession>
<evidence type="ECO:0000313" key="2">
    <source>
        <dbReference type="Proteomes" id="UP000784294"/>
    </source>
</evidence>
<sequence length="111" mass="12214">MGAIVNSYTSKWTALPVDSSLLYTMLLRHFTFRLLSSSVGHRGFVMQIVAVPFFPACPRWSMACAGKRREEGRCKEGLANNHLSGLYSSQSKVGLMLVSTVNGGIVSKVRF</sequence>
<organism evidence="1 2">
    <name type="scientific">Protopolystoma xenopodis</name>
    <dbReference type="NCBI Taxonomy" id="117903"/>
    <lineage>
        <taxon>Eukaryota</taxon>
        <taxon>Metazoa</taxon>
        <taxon>Spiralia</taxon>
        <taxon>Lophotrochozoa</taxon>
        <taxon>Platyhelminthes</taxon>
        <taxon>Monogenea</taxon>
        <taxon>Polyopisthocotylea</taxon>
        <taxon>Polystomatidea</taxon>
        <taxon>Polystomatidae</taxon>
        <taxon>Protopolystoma</taxon>
    </lineage>
</organism>
<keyword evidence="2" id="KW-1185">Reference proteome</keyword>
<name>A0A3S5ALR1_9PLAT</name>
<proteinExistence type="predicted"/>
<comment type="caution">
    <text evidence="1">The sequence shown here is derived from an EMBL/GenBank/DDBJ whole genome shotgun (WGS) entry which is preliminary data.</text>
</comment>